<dbReference type="EC" id="2.1.1.100" evidence="3 10"/>
<evidence type="ECO:0000256" key="7">
    <source>
        <dbReference type="ARBA" id="ARBA00022692"/>
    </source>
</evidence>
<organism evidence="11 12">
    <name type="scientific">Canariomyces notabilis</name>
    <dbReference type="NCBI Taxonomy" id="2074819"/>
    <lineage>
        <taxon>Eukaryota</taxon>
        <taxon>Fungi</taxon>
        <taxon>Dikarya</taxon>
        <taxon>Ascomycota</taxon>
        <taxon>Pezizomycotina</taxon>
        <taxon>Sordariomycetes</taxon>
        <taxon>Sordariomycetidae</taxon>
        <taxon>Sordariales</taxon>
        <taxon>Chaetomiaceae</taxon>
        <taxon>Canariomyces</taxon>
    </lineage>
</organism>
<name>A0AAN6TGQ8_9PEZI</name>
<dbReference type="GeneID" id="89940817"/>
<evidence type="ECO:0000256" key="3">
    <source>
        <dbReference type="ARBA" id="ARBA00012151"/>
    </source>
</evidence>
<evidence type="ECO:0000256" key="8">
    <source>
        <dbReference type="ARBA" id="ARBA00022989"/>
    </source>
</evidence>
<protein>
    <recommendedName>
        <fullName evidence="3 10">Protein-S-isoprenylcysteine O-methyltransferase</fullName>
        <ecNumber evidence="3 10">2.1.1.100</ecNumber>
    </recommendedName>
</protein>
<keyword evidence="12" id="KW-1185">Reference proteome</keyword>
<dbReference type="Proteomes" id="UP001302812">
    <property type="component" value="Unassembled WGS sequence"/>
</dbReference>
<proteinExistence type="inferred from homology"/>
<evidence type="ECO:0000256" key="9">
    <source>
        <dbReference type="ARBA" id="ARBA00023136"/>
    </source>
</evidence>
<evidence type="ECO:0000256" key="6">
    <source>
        <dbReference type="ARBA" id="ARBA00022691"/>
    </source>
</evidence>
<evidence type="ECO:0000256" key="2">
    <source>
        <dbReference type="ARBA" id="ARBA00009140"/>
    </source>
</evidence>
<keyword evidence="8 10" id="KW-1133">Transmembrane helix</keyword>
<feature type="transmembrane region" description="Helical" evidence="10">
    <location>
        <begin position="35"/>
        <end position="54"/>
    </location>
</feature>
<dbReference type="RefSeq" id="XP_064671747.1">
    <property type="nucleotide sequence ID" value="XM_064816692.1"/>
</dbReference>
<dbReference type="GO" id="GO:0005789">
    <property type="term" value="C:endoplasmic reticulum membrane"/>
    <property type="evidence" value="ECO:0007669"/>
    <property type="project" value="UniProtKB-SubCell"/>
</dbReference>
<evidence type="ECO:0000313" key="11">
    <source>
        <dbReference type="EMBL" id="KAK4114177.1"/>
    </source>
</evidence>
<keyword evidence="10" id="KW-0256">Endoplasmic reticulum</keyword>
<evidence type="ECO:0000256" key="1">
    <source>
        <dbReference type="ARBA" id="ARBA00004141"/>
    </source>
</evidence>
<comment type="similarity">
    <text evidence="2 10">Belongs to the class VI-like SAM-binding methyltransferase superfamily. Isoprenylcysteine carboxyl methyltransferase family.</text>
</comment>
<feature type="transmembrane region" description="Helical" evidence="10">
    <location>
        <begin position="60"/>
        <end position="78"/>
    </location>
</feature>
<comment type="caution">
    <text evidence="11">The sequence shown here is derived from an EMBL/GenBank/DDBJ whole genome shotgun (WGS) entry which is preliminary data.</text>
</comment>
<evidence type="ECO:0000256" key="10">
    <source>
        <dbReference type="RuleBase" id="RU362022"/>
    </source>
</evidence>
<feature type="transmembrane region" description="Helical" evidence="10">
    <location>
        <begin position="138"/>
        <end position="157"/>
    </location>
</feature>
<accession>A0AAN6TGQ8</accession>
<gene>
    <name evidence="11" type="ORF">N656DRAFT_788417</name>
</gene>
<dbReference type="InterPro" id="IPR025770">
    <property type="entry name" value="PPMT_MeTrfase"/>
</dbReference>
<keyword evidence="5" id="KW-0808">Transferase</keyword>
<dbReference type="GO" id="GO:0004671">
    <property type="term" value="F:protein C-terminal S-isoprenylcysteine carboxyl O-methyltransferase activity"/>
    <property type="evidence" value="ECO:0007669"/>
    <property type="project" value="UniProtKB-EC"/>
</dbReference>
<dbReference type="InterPro" id="IPR007269">
    <property type="entry name" value="ICMT_MeTrfase"/>
</dbReference>
<dbReference type="Gene3D" id="1.20.120.1630">
    <property type="match status" value="1"/>
</dbReference>
<reference evidence="11" key="2">
    <citation type="submission" date="2023-05" db="EMBL/GenBank/DDBJ databases">
        <authorList>
            <consortium name="Lawrence Berkeley National Laboratory"/>
            <person name="Steindorff A."/>
            <person name="Hensen N."/>
            <person name="Bonometti L."/>
            <person name="Westerberg I."/>
            <person name="Brannstrom I.O."/>
            <person name="Guillou S."/>
            <person name="Cros-Aarteil S."/>
            <person name="Calhoun S."/>
            <person name="Haridas S."/>
            <person name="Kuo A."/>
            <person name="Mondo S."/>
            <person name="Pangilinan J."/>
            <person name="Riley R."/>
            <person name="Labutti K."/>
            <person name="Andreopoulos B."/>
            <person name="Lipzen A."/>
            <person name="Chen C."/>
            <person name="Yanf M."/>
            <person name="Daum C."/>
            <person name="Ng V."/>
            <person name="Clum A."/>
            <person name="Ohm R."/>
            <person name="Martin F."/>
            <person name="Silar P."/>
            <person name="Natvig D."/>
            <person name="Lalanne C."/>
            <person name="Gautier V."/>
            <person name="Ament-Velasquez S.L."/>
            <person name="Kruys A."/>
            <person name="Hutchinson M.I."/>
            <person name="Powell A.J."/>
            <person name="Barry K."/>
            <person name="Miller A.N."/>
            <person name="Grigoriev I.V."/>
            <person name="Debuchy R."/>
            <person name="Gladieux P."/>
            <person name="Thoren M.H."/>
            <person name="Johannesson H."/>
        </authorList>
    </citation>
    <scope>NUCLEOTIDE SEQUENCE</scope>
    <source>
        <strain evidence="11">CBS 508.74</strain>
    </source>
</reference>
<comment type="catalytic activity">
    <reaction evidence="10">
        <text>[protein]-C-terminal S-[(2E,6E)-farnesyl]-L-cysteine + S-adenosyl-L-methionine = [protein]-C-terminal S-[(2E,6E)-farnesyl]-L-cysteine methyl ester + S-adenosyl-L-homocysteine</text>
        <dbReference type="Rhea" id="RHEA:21672"/>
        <dbReference type="Rhea" id="RHEA-COMP:12125"/>
        <dbReference type="Rhea" id="RHEA-COMP:12126"/>
        <dbReference type="ChEBI" id="CHEBI:57856"/>
        <dbReference type="ChEBI" id="CHEBI:59789"/>
        <dbReference type="ChEBI" id="CHEBI:90510"/>
        <dbReference type="ChEBI" id="CHEBI:90511"/>
        <dbReference type="EC" id="2.1.1.100"/>
    </reaction>
</comment>
<dbReference type="PROSITE" id="PS51564">
    <property type="entry name" value="SAM_ICMT"/>
    <property type="match status" value="1"/>
</dbReference>
<dbReference type="PANTHER" id="PTHR12714">
    <property type="entry name" value="PROTEIN-S ISOPRENYLCYSTEINE O-METHYLTRANSFERASE"/>
    <property type="match status" value="1"/>
</dbReference>
<comment type="subcellular location">
    <subcellularLocation>
        <location evidence="10">Endoplasmic reticulum membrane</location>
        <topology evidence="10">Multi-pass membrane protein</topology>
    </subcellularLocation>
    <subcellularLocation>
        <location evidence="1">Membrane</location>
        <topology evidence="1">Multi-pass membrane protein</topology>
    </subcellularLocation>
</comment>
<sequence length="262" mass="29369">MEGAFQRRRWSPDSPDRVYLPHRAKSLSGIAARSFFLGVALALGVTGTLGILLLTDSPLWRLPFFLATLSTFHFLEFWTTAAYNTRAAEVSSFLLTSNWPGYAIAHTFATLECLVTHLARPGGGRTSSPLFRATIPQLIVPLLPALGLALVVLGQAVRTAAMIQAGPSFNHHVQSHRESGHVLVTTGVYASLRHPSYFGFFWWALGTQLVMGNVISFVGYAAVLWRFFSRRIQREEEFLVRFFGQEYEDYRRRVGTMIPFVK</sequence>
<dbReference type="GO" id="GO:0032259">
    <property type="term" value="P:methylation"/>
    <property type="evidence" value="ECO:0007669"/>
    <property type="project" value="UniProtKB-KW"/>
</dbReference>
<keyword evidence="9 10" id="KW-0472">Membrane</keyword>
<keyword evidence="7 10" id="KW-0812">Transmembrane</keyword>
<dbReference type="Pfam" id="PF04140">
    <property type="entry name" value="ICMT"/>
    <property type="match status" value="1"/>
</dbReference>
<evidence type="ECO:0000256" key="5">
    <source>
        <dbReference type="ARBA" id="ARBA00022679"/>
    </source>
</evidence>
<keyword evidence="4 10" id="KW-0489">Methyltransferase</keyword>
<dbReference type="PANTHER" id="PTHR12714:SF9">
    <property type="entry name" value="PROTEIN-S-ISOPRENYLCYSTEINE O-METHYLTRANSFERASE"/>
    <property type="match status" value="1"/>
</dbReference>
<keyword evidence="6 10" id="KW-0949">S-adenosyl-L-methionine</keyword>
<feature type="transmembrane region" description="Helical" evidence="10">
    <location>
        <begin position="200"/>
        <end position="225"/>
    </location>
</feature>
<dbReference type="EMBL" id="MU853337">
    <property type="protein sequence ID" value="KAK4114177.1"/>
    <property type="molecule type" value="Genomic_DNA"/>
</dbReference>
<dbReference type="AlphaFoldDB" id="A0AAN6TGQ8"/>
<reference evidence="11" key="1">
    <citation type="journal article" date="2023" name="Mol. Phylogenet. Evol.">
        <title>Genome-scale phylogeny and comparative genomics of the fungal order Sordariales.</title>
        <authorList>
            <person name="Hensen N."/>
            <person name="Bonometti L."/>
            <person name="Westerberg I."/>
            <person name="Brannstrom I.O."/>
            <person name="Guillou S."/>
            <person name="Cros-Aarteil S."/>
            <person name="Calhoun S."/>
            <person name="Haridas S."/>
            <person name="Kuo A."/>
            <person name="Mondo S."/>
            <person name="Pangilinan J."/>
            <person name="Riley R."/>
            <person name="LaButti K."/>
            <person name="Andreopoulos B."/>
            <person name="Lipzen A."/>
            <person name="Chen C."/>
            <person name="Yan M."/>
            <person name="Daum C."/>
            <person name="Ng V."/>
            <person name="Clum A."/>
            <person name="Steindorff A."/>
            <person name="Ohm R.A."/>
            <person name="Martin F."/>
            <person name="Silar P."/>
            <person name="Natvig D.O."/>
            <person name="Lalanne C."/>
            <person name="Gautier V."/>
            <person name="Ament-Velasquez S.L."/>
            <person name="Kruys A."/>
            <person name="Hutchinson M.I."/>
            <person name="Powell A.J."/>
            <person name="Barry K."/>
            <person name="Miller A.N."/>
            <person name="Grigoriev I.V."/>
            <person name="Debuchy R."/>
            <person name="Gladieux P."/>
            <person name="Hiltunen Thoren M."/>
            <person name="Johannesson H."/>
        </authorList>
    </citation>
    <scope>NUCLEOTIDE SEQUENCE</scope>
    <source>
        <strain evidence="11">CBS 508.74</strain>
    </source>
</reference>
<evidence type="ECO:0000313" key="12">
    <source>
        <dbReference type="Proteomes" id="UP001302812"/>
    </source>
</evidence>
<evidence type="ECO:0000256" key="4">
    <source>
        <dbReference type="ARBA" id="ARBA00022603"/>
    </source>
</evidence>